<feature type="non-terminal residue" evidence="2">
    <location>
        <position position="236"/>
    </location>
</feature>
<dbReference type="OrthoDB" id="10252740at2759"/>
<accession>A0A9P6JJJ5</accession>
<dbReference type="PANTHER" id="PTHR22891">
    <property type="entry name" value="EUKARYOTIC TRANSLATION INITIATION FACTOR 2C"/>
    <property type="match status" value="1"/>
</dbReference>
<dbReference type="InterPro" id="IPR003165">
    <property type="entry name" value="Piwi"/>
</dbReference>
<dbReference type="InterPro" id="IPR036397">
    <property type="entry name" value="RNaseH_sf"/>
</dbReference>
<dbReference type="EMBL" id="JAAAHW010004457">
    <property type="protein sequence ID" value="KAF9974236.1"/>
    <property type="molecule type" value="Genomic_DNA"/>
</dbReference>
<gene>
    <name evidence="2" type="primary">EIF2C2_1</name>
    <name evidence="2" type="ORF">BGZ65_008841</name>
</gene>
<feature type="domain" description="Piwi" evidence="1">
    <location>
        <begin position="1"/>
        <end position="215"/>
    </location>
</feature>
<keyword evidence="3" id="KW-1185">Reference proteome</keyword>
<dbReference type="AlphaFoldDB" id="A0A9P6JJJ5"/>
<sequence>MPGSSGSGIAAVVASLDLDATRYTESIRIQETGCEYIDGLEGMAVDLLKAFYRTCTRKPERIVFYRSGVPEGLFADVARNEVSALKRACQSLEMPYTFAITYVFVRKSRHTRFFPTRRGDIDRSQNYKPGLVVDTEIVDPVKFDFYLQSHATVLGTSMPAHYHVLYDDNKFSSDELQLLTYRLCYLNSRDTRATSMVLPVYYAHLVALRARFHTRLDWDDNWTPKAYDAVKPSLCN</sequence>
<dbReference type="GO" id="GO:0003676">
    <property type="term" value="F:nucleic acid binding"/>
    <property type="evidence" value="ECO:0007669"/>
    <property type="project" value="InterPro"/>
</dbReference>
<dbReference type="SUPFAM" id="SSF53098">
    <property type="entry name" value="Ribonuclease H-like"/>
    <property type="match status" value="1"/>
</dbReference>
<keyword evidence="2" id="KW-0396">Initiation factor</keyword>
<dbReference type="PROSITE" id="PS50822">
    <property type="entry name" value="PIWI"/>
    <property type="match status" value="1"/>
</dbReference>
<proteinExistence type="predicted"/>
<keyword evidence="2" id="KW-0648">Protein biosynthesis</keyword>
<comment type="caution">
    <text evidence="2">The sequence shown here is derived from an EMBL/GenBank/DDBJ whole genome shotgun (WGS) entry which is preliminary data.</text>
</comment>
<reference evidence="2" key="1">
    <citation type="journal article" date="2020" name="Fungal Divers.">
        <title>Resolving the Mortierellaceae phylogeny through synthesis of multi-gene phylogenetics and phylogenomics.</title>
        <authorList>
            <person name="Vandepol N."/>
            <person name="Liber J."/>
            <person name="Desiro A."/>
            <person name="Na H."/>
            <person name="Kennedy M."/>
            <person name="Barry K."/>
            <person name="Grigoriev I.V."/>
            <person name="Miller A.N."/>
            <person name="O'Donnell K."/>
            <person name="Stajich J.E."/>
            <person name="Bonito G."/>
        </authorList>
    </citation>
    <scope>NUCLEOTIDE SEQUENCE</scope>
    <source>
        <strain evidence="2">MES-2147</strain>
    </source>
</reference>
<dbReference type="Pfam" id="PF02171">
    <property type="entry name" value="Piwi"/>
    <property type="match status" value="1"/>
</dbReference>
<evidence type="ECO:0000259" key="1">
    <source>
        <dbReference type="PROSITE" id="PS50822"/>
    </source>
</evidence>
<dbReference type="Gene3D" id="3.30.420.10">
    <property type="entry name" value="Ribonuclease H-like superfamily/Ribonuclease H"/>
    <property type="match status" value="1"/>
</dbReference>
<dbReference type="SMART" id="SM00950">
    <property type="entry name" value="Piwi"/>
    <property type="match status" value="1"/>
</dbReference>
<evidence type="ECO:0000313" key="2">
    <source>
        <dbReference type="EMBL" id="KAF9974236.1"/>
    </source>
</evidence>
<evidence type="ECO:0000313" key="3">
    <source>
        <dbReference type="Proteomes" id="UP000749646"/>
    </source>
</evidence>
<protein>
    <submittedName>
        <fullName evidence="2">Eukaryotic translation initiation factor 2C, 2</fullName>
    </submittedName>
</protein>
<dbReference type="GO" id="GO:0003743">
    <property type="term" value="F:translation initiation factor activity"/>
    <property type="evidence" value="ECO:0007669"/>
    <property type="project" value="UniProtKB-KW"/>
</dbReference>
<dbReference type="InterPro" id="IPR012337">
    <property type="entry name" value="RNaseH-like_sf"/>
</dbReference>
<dbReference type="Proteomes" id="UP000749646">
    <property type="component" value="Unassembled WGS sequence"/>
</dbReference>
<name>A0A9P6JJJ5_9FUNG</name>
<organism evidence="2 3">
    <name type="scientific">Modicella reniformis</name>
    <dbReference type="NCBI Taxonomy" id="1440133"/>
    <lineage>
        <taxon>Eukaryota</taxon>
        <taxon>Fungi</taxon>
        <taxon>Fungi incertae sedis</taxon>
        <taxon>Mucoromycota</taxon>
        <taxon>Mortierellomycotina</taxon>
        <taxon>Mortierellomycetes</taxon>
        <taxon>Mortierellales</taxon>
        <taxon>Mortierellaceae</taxon>
        <taxon>Modicella</taxon>
    </lineage>
</organism>